<sequence length="108" mass="12665">MYYTNHRFRNFVDDTGKGVFVDAEFHPMRWYLFNTGEAFLAYSWAIMMLPPFLDKAGYSAELIAYARQASIRRHNNYLNLRYPPLESTQRSAQAAVKAYLRRVDDGQT</sequence>
<name>A0A409XKD1_PSICY</name>
<keyword evidence="2" id="KW-1185">Reference proteome</keyword>
<dbReference type="AlphaFoldDB" id="A0A409XKD1"/>
<gene>
    <name evidence="1" type="ORF">CVT25_001180</name>
</gene>
<organism evidence="1 2">
    <name type="scientific">Psilocybe cyanescens</name>
    <dbReference type="NCBI Taxonomy" id="93625"/>
    <lineage>
        <taxon>Eukaryota</taxon>
        <taxon>Fungi</taxon>
        <taxon>Dikarya</taxon>
        <taxon>Basidiomycota</taxon>
        <taxon>Agaricomycotina</taxon>
        <taxon>Agaricomycetes</taxon>
        <taxon>Agaricomycetidae</taxon>
        <taxon>Agaricales</taxon>
        <taxon>Agaricineae</taxon>
        <taxon>Strophariaceae</taxon>
        <taxon>Psilocybe</taxon>
    </lineage>
</organism>
<dbReference type="EMBL" id="NHYD01001422">
    <property type="protein sequence ID" value="PPQ91222.1"/>
    <property type="molecule type" value="Genomic_DNA"/>
</dbReference>
<protein>
    <submittedName>
        <fullName evidence="1">Uncharacterized protein</fullName>
    </submittedName>
</protein>
<proteinExistence type="predicted"/>
<dbReference type="InParanoid" id="A0A409XKD1"/>
<accession>A0A409XKD1</accession>
<reference evidence="1 2" key="1">
    <citation type="journal article" date="2018" name="Evol. Lett.">
        <title>Horizontal gene cluster transfer increased hallucinogenic mushroom diversity.</title>
        <authorList>
            <person name="Reynolds H.T."/>
            <person name="Vijayakumar V."/>
            <person name="Gluck-Thaler E."/>
            <person name="Korotkin H.B."/>
            <person name="Matheny P.B."/>
            <person name="Slot J.C."/>
        </authorList>
    </citation>
    <scope>NUCLEOTIDE SEQUENCE [LARGE SCALE GENOMIC DNA]</scope>
    <source>
        <strain evidence="1 2">2631</strain>
    </source>
</reference>
<evidence type="ECO:0000313" key="1">
    <source>
        <dbReference type="EMBL" id="PPQ91222.1"/>
    </source>
</evidence>
<comment type="caution">
    <text evidence="1">The sequence shown here is derived from an EMBL/GenBank/DDBJ whole genome shotgun (WGS) entry which is preliminary data.</text>
</comment>
<dbReference type="Proteomes" id="UP000283269">
    <property type="component" value="Unassembled WGS sequence"/>
</dbReference>
<evidence type="ECO:0000313" key="2">
    <source>
        <dbReference type="Proteomes" id="UP000283269"/>
    </source>
</evidence>